<feature type="chain" id="PRO_5043518934" evidence="5">
    <location>
        <begin position="21"/>
        <end position="220"/>
    </location>
</feature>
<dbReference type="GO" id="GO:0003677">
    <property type="term" value="F:DNA binding"/>
    <property type="evidence" value="ECO:0007669"/>
    <property type="project" value="UniProtKB-KW"/>
</dbReference>
<dbReference type="EMBL" id="JAUJYN010000005">
    <property type="protein sequence ID" value="KAK1271099.1"/>
    <property type="molecule type" value="Genomic_DNA"/>
</dbReference>
<evidence type="ECO:0000313" key="7">
    <source>
        <dbReference type="Proteomes" id="UP001179952"/>
    </source>
</evidence>
<comment type="function">
    <text evidence="4">General transcription factor that functions at the core of the DNA-binding multiprotein factor TFIID. Binding of TFIID to the TATA box is the initial transcriptional step of the pre-initiation complex (PIC), playing a role in the activation of eukaryotic genes transcribed by RNA polymerase II.</text>
</comment>
<keyword evidence="5" id="KW-0732">Signal</keyword>
<dbReference type="Gene3D" id="3.30.310.10">
    <property type="entry name" value="TATA-Binding Protein"/>
    <property type="match status" value="1"/>
</dbReference>
<evidence type="ECO:0000256" key="3">
    <source>
        <dbReference type="ARBA" id="ARBA00023163"/>
    </source>
</evidence>
<dbReference type="PANTHER" id="PTHR10126">
    <property type="entry name" value="TATA-BOX BINDING PROTEIN"/>
    <property type="match status" value="1"/>
</dbReference>
<dbReference type="SUPFAM" id="SSF55945">
    <property type="entry name" value="TATA-box binding protein-like"/>
    <property type="match status" value="1"/>
</dbReference>
<keyword evidence="3" id="KW-0804">Transcription</keyword>
<keyword evidence="2" id="KW-0238">DNA-binding</keyword>
<proteinExistence type="inferred from homology"/>
<dbReference type="AlphaFoldDB" id="A0AAV9B4T0"/>
<comment type="similarity">
    <text evidence="1">Belongs to the TBP family.</text>
</comment>
<dbReference type="InterPro" id="IPR012295">
    <property type="entry name" value="TBP_dom_sf"/>
</dbReference>
<evidence type="ECO:0000313" key="6">
    <source>
        <dbReference type="EMBL" id="KAK1271099.1"/>
    </source>
</evidence>
<accession>A0AAV9B4T0</accession>
<name>A0AAV9B4T0_ACOGR</name>
<feature type="signal peptide" evidence="5">
    <location>
        <begin position="1"/>
        <end position="20"/>
    </location>
</feature>
<keyword evidence="7" id="KW-1185">Reference proteome</keyword>
<evidence type="ECO:0000256" key="1">
    <source>
        <dbReference type="ARBA" id="ARBA00005560"/>
    </source>
</evidence>
<dbReference type="Proteomes" id="UP001179952">
    <property type="component" value="Unassembled WGS sequence"/>
</dbReference>
<organism evidence="6 7">
    <name type="scientific">Acorus gramineus</name>
    <name type="common">Dwarf sweet flag</name>
    <dbReference type="NCBI Taxonomy" id="55184"/>
    <lineage>
        <taxon>Eukaryota</taxon>
        <taxon>Viridiplantae</taxon>
        <taxon>Streptophyta</taxon>
        <taxon>Embryophyta</taxon>
        <taxon>Tracheophyta</taxon>
        <taxon>Spermatophyta</taxon>
        <taxon>Magnoliopsida</taxon>
        <taxon>Liliopsida</taxon>
        <taxon>Acoraceae</taxon>
        <taxon>Acorus</taxon>
    </lineage>
</organism>
<dbReference type="InterPro" id="IPR000814">
    <property type="entry name" value="TBP"/>
</dbReference>
<evidence type="ECO:0000256" key="4">
    <source>
        <dbReference type="ARBA" id="ARBA00037612"/>
    </source>
</evidence>
<reference evidence="6" key="1">
    <citation type="journal article" date="2023" name="Nat. Commun.">
        <title>Diploid and tetraploid genomes of Acorus and the evolution of monocots.</title>
        <authorList>
            <person name="Ma L."/>
            <person name="Liu K.W."/>
            <person name="Li Z."/>
            <person name="Hsiao Y.Y."/>
            <person name="Qi Y."/>
            <person name="Fu T."/>
            <person name="Tang G.D."/>
            <person name="Zhang D."/>
            <person name="Sun W.H."/>
            <person name="Liu D.K."/>
            <person name="Li Y."/>
            <person name="Chen G.Z."/>
            <person name="Liu X.D."/>
            <person name="Liao X.Y."/>
            <person name="Jiang Y.T."/>
            <person name="Yu X."/>
            <person name="Hao Y."/>
            <person name="Huang J."/>
            <person name="Zhao X.W."/>
            <person name="Ke S."/>
            <person name="Chen Y.Y."/>
            <person name="Wu W.L."/>
            <person name="Hsu J.L."/>
            <person name="Lin Y.F."/>
            <person name="Huang M.D."/>
            <person name="Li C.Y."/>
            <person name="Huang L."/>
            <person name="Wang Z.W."/>
            <person name="Zhao X."/>
            <person name="Zhong W.Y."/>
            <person name="Peng D.H."/>
            <person name="Ahmad S."/>
            <person name="Lan S."/>
            <person name="Zhang J.S."/>
            <person name="Tsai W.C."/>
            <person name="Van de Peer Y."/>
            <person name="Liu Z.J."/>
        </authorList>
    </citation>
    <scope>NUCLEOTIDE SEQUENCE</scope>
    <source>
        <strain evidence="6">SCP</strain>
    </source>
</reference>
<evidence type="ECO:0000256" key="5">
    <source>
        <dbReference type="SAM" id="SignalP"/>
    </source>
</evidence>
<reference evidence="6" key="2">
    <citation type="submission" date="2023-06" db="EMBL/GenBank/DDBJ databases">
        <authorList>
            <person name="Ma L."/>
            <person name="Liu K.-W."/>
            <person name="Li Z."/>
            <person name="Hsiao Y.-Y."/>
            <person name="Qi Y."/>
            <person name="Fu T."/>
            <person name="Tang G."/>
            <person name="Zhang D."/>
            <person name="Sun W.-H."/>
            <person name="Liu D.-K."/>
            <person name="Li Y."/>
            <person name="Chen G.-Z."/>
            <person name="Liu X.-D."/>
            <person name="Liao X.-Y."/>
            <person name="Jiang Y.-T."/>
            <person name="Yu X."/>
            <person name="Hao Y."/>
            <person name="Huang J."/>
            <person name="Zhao X.-W."/>
            <person name="Ke S."/>
            <person name="Chen Y.-Y."/>
            <person name="Wu W.-L."/>
            <person name="Hsu J.-L."/>
            <person name="Lin Y.-F."/>
            <person name="Huang M.-D."/>
            <person name="Li C.-Y."/>
            <person name="Huang L."/>
            <person name="Wang Z.-W."/>
            <person name="Zhao X."/>
            <person name="Zhong W.-Y."/>
            <person name="Peng D.-H."/>
            <person name="Ahmad S."/>
            <person name="Lan S."/>
            <person name="Zhang J.-S."/>
            <person name="Tsai W.-C."/>
            <person name="Van De Peer Y."/>
            <person name="Liu Z.-J."/>
        </authorList>
    </citation>
    <scope>NUCLEOTIDE SEQUENCE</scope>
    <source>
        <strain evidence="6">SCP</strain>
        <tissue evidence="6">Leaves</tissue>
    </source>
</reference>
<dbReference type="Pfam" id="PF00352">
    <property type="entry name" value="TBP"/>
    <property type="match status" value="1"/>
</dbReference>
<dbReference type="GO" id="GO:0006352">
    <property type="term" value="P:DNA-templated transcription initiation"/>
    <property type="evidence" value="ECO:0007669"/>
    <property type="project" value="InterPro"/>
</dbReference>
<evidence type="ECO:0000256" key="2">
    <source>
        <dbReference type="ARBA" id="ARBA00023125"/>
    </source>
</evidence>
<gene>
    <name evidence="6" type="ORF">QJS04_geneDACA006068</name>
</gene>
<comment type="caution">
    <text evidence="6">The sequence shown here is derived from an EMBL/GenBank/DDBJ whole genome shotgun (WGS) entry which is preliminary data.</text>
</comment>
<sequence>MKQLKIVLLIFVSGKIVLTGAKVRDETYTAFENIYPALTEFRKTQQTTEWNNKKKMVRLRITGFGAKDYKSEDGSVPISAELFTITHTEKDGPPSDPHSTKIMELGLSFLPSRWNKIILEQSSHNTFNERESDFDENEGGGPGFTGSLGSILTNVSSFTDSFIYVSSPPPPIREIAALFIADLPLPSHDVTTQSTPTDILIILGEILSKLQQNPDSEKFL</sequence>
<protein>
    <submittedName>
        <fullName evidence="6">TATA-binding protein 2</fullName>
    </submittedName>
</protein>